<feature type="compositionally biased region" description="Basic and acidic residues" evidence="2">
    <location>
        <begin position="1"/>
        <end position="11"/>
    </location>
</feature>
<reference evidence="3 4" key="1">
    <citation type="submission" date="2017-03" db="EMBL/GenBank/DDBJ databases">
        <title>Genome Survey of Euroglyphus maynei.</title>
        <authorList>
            <person name="Arlian L.G."/>
            <person name="Morgan M.S."/>
            <person name="Rider S.D."/>
        </authorList>
    </citation>
    <scope>NUCLEOTIDE SEQUENCE [LARGE SCALE GENOMIC DNA]</scope>
    <source>
        <strain evidence="3">Arlian Lab</strain>
        <tissue evidence="3">Whole body</tissue>
    </source>
</reference>
<keyword evidence="4" id="KW-1185">Reference proteome</keyword>
<sequence>MTTNKLNHDQNDNNDDDGTIENSGHDNSEKLFRLDNKNMHIDLSSSSSSQQFSSSHVPVIVPLNLINSNETITTGFPTSHGHGTGWTNPTHSPVAEKRERRLSASRFEISENRELIKLPAIKDAPLNEREELFIQKIQQCCVLFDFSQDPLSDLKWKDIKRQTLHELVEYIVTQNNVITEPIYPEVVHMVI</sequence>
<protein>
    <submittedName>
        <fullName evidence="3">Uncharacterized protein</fullName>
    </submittedName>
</protein>
<dbReference type="AlphaFoldDB" id="A0A1Y3AVW0"/>
<accession>A0A1Y3AVW0</accession>
<dbReference type="OrthoDB" id="10264446at2759"/>
<proteinExistence type="inferred from homology"/>
<dbReference type="Proteomes" id="UP000194236">
    <property type="component" value="Unassembled WGS sequence"/>
</dbReference>
<dbReference type="GO" id="GO:0005829">
    <property type="term" value="C:cytosol"/>
    <property type="evidence" value="ECO:0007669"/>
    <property type="project" value="TreeGrafter"/>
</dbReference>
<dbReference type="Gene3D" id="1.25.10.10">
    <property type="entry name" value="Leucine-rich Repeat Variant"/>
    <property type="match status" value="1"/>
</dbReference>
<organism evidence="3 4">
    <name type="scientific">Euroglyphus maynei</name>
    <name type="common">Mayne's house dust mite</name>
    <dbReference type="NCBI Taxonomy" id="6958"/>
    <lineage>
        <taxon>Eukaryota</taxon>
        <taxon>Metazoa</taxon>
        <taxon>Ecdysozoa</taxon>
        <taxon>Arthropoda</taxon>
        <taxon>Chelicerata</taxon>
        <taxon>Arachnida</taxon>
        <taxon>Acari</taxon>
        <taxon>Acariformes</taxon>
        <taxon>Sarcoptiformes</taxon>
        <taxon>Astigmata</taxon>
        <taxon>Psoroptidia</taxon>
        <taxon>Analgoidea</taxon>
        <taxon>Pyroglyphidae</taxon>
        <taxon>Pyroglyphinae</taxon>
        <taxon>Euroglyphus</taxon>
    </lineage>
</organism>
<dbReference type="SUPFAM" id="SSF48371">
    <property type="entry name" value="ARM repeat"/>
    <property type="match status" value="1"/>
</dbReference>
<name>A0A1Y3AVW0_EURMA</name>
<gene>
    <name evidence="3" type="ORF">BLA29_006412</name>
</gene>
<dbReference type="InterPro" id="IPR016024">
    <property type="entry name" value="ARM-type_fold"/>
</dbReference>
<evidence type="ECO:0000313" key="4">
    <source>
        <dbReference type="Proteomes" id="UP000194236"/>
    </source>
</evidence>
<evidence type="ECO:0000313" key="3">
    <source>
        <dbReference type="EMBL" id="OTF71938.1"/>
    </source>
</evidence>
<feature type="region of interest" description="Disordered" evidence="2">
    <location>
        <begin position="1"/>
        <end position="27"/>
    </location>
</feature>
<dbReference type="InterPro" id="IPR002554">
    <property type="entry name" value="PP2A_B56"/>
</dbReference>
<dbReference type="Pfam" id="PF01603">
    <property type="entry name" value="B56"/>
    <property type="match status" value="1"/>
</dbReference>
<comment type="caution">
    <text evidence="3">The sequence shown here is derived from an EMBL/GenBank/DDBJ whole genome shotgun (WGS) entry which is preliminary data.</text>
</comment>
<evidence type="ECO:0000256" key="2">
    <source>
        <dbReference type="SAM" id="MobiDB-lite"/>
    </source>
</evidence>
<dbReference type="GO" id="GO:0005634">
    <property type="term" value="C:nucleus"/>
    <property type="evidence" value="ECO:0007669"/>
    <property type="project" value="TreeGrafter"/>
</dbReference>
<dbReference type="PANTHER" id="PTHR10257">
    <property type="entry name" value="SERINE/THREONINE PROTEIN PHOSPHATASE 2A PP2A REGULATORY SUBUNIT B"/>
    <property type="match status" value="1"/>
</dbReference>
<dbReference type="GO" id="GO:0072542">
    <property type="term" value="F:protein phosphatase activator activity"/>
    <property type="evidence" value="ECO:0007669"/>
    <property type="project" value="TreeGrafter"/>
</dbReference>
<dbReference type="EMBL" id="MUJZ01058569">
    <property type="protein sequence ID" value="OTF71938.1"/>
    <property type="molecule type" value="Genomic_DNA"/>
</dbReference>
<dbReference type="PANTHER" id="PTHR10257:SF3">
    <property type="entry name" value="SERINE_THREONINE-PROTEIN PHOSPHATASE 2A 56 KDA REGULATORY SUBUNIT GAMMA ISOFORM"/>
    <property type="match status" value="1"/>
</dbReference>
<dbReference type="GO" id="GO:0000159">
    <property type="term" value="C:protein phosphatase type 2A complex"/>
    <property type="evidence" value="ECO:0007669"/>
    <property type="project" value="InterPro"/>
</dbReference>
<comment type="similarity">
    <text evidence="1">Belongs to the phosphatase 2A regulatory subunit B56 family.</text>
</comment>
<dbReference type="GO" id="GO:0007165">
    <property type="term" value="P:signal transduction"/>
    <property type="evidence" value="ECO:0007669"/>
    <property type="project" value="InterPro"/>
</dbReference>
<dbReference type="InterPro" id="IPR011989">
    <property type="entry name" value="ARM-like"/>
</dbReference>
<evidence type="ECO:0000256" key="1">
    <source>
        <dbReference type="ARBA" id="ARBA00009745"/>
    </source>
</evidence>